<dbReference type="Ensembl" id="ENSPLAT00000017948.1">
    <property type="protein sequence ID" value="ENSPLAP00000026172.1"/>
    <property type="gene ID" value="ENSPLAG00000013761.1"/>
</dbReference>
<dbReference type="Proteomes" id="UP000261500">
    <property type="component" value="Unplaced"/>
</dbReference>
<comment type="subcellular location">
    <subcellularLocation>
        <location evidence="1">Nucleus</location>
    </subcellularLocation>
</comment>
<dbReference type="PRINTS" id="PR00065">
    <property type="entry name" value="TEADOMAIN"/>
</dbReference>
<name>A0A3B3VMP0_9TELE</name>
<dbReference type="STRING" id="48699.ENSPLAP00000026172"/>
<evidence type="ECO:0000256" key="4">
    <source>
        <dbReference type="ARBA" id="ARBA00023242"/>
    </source>
</evidence>
<dbReference type="GO" id="GO:0035329">
    <property type="term" value="P:hippo signaling"/>
    <property type="evidence" value="ECO:0007669"/>
    <property type="project" value="TreeGrafter"/>
</dbReference>
<dbReference type="PANTHER" id="PTHR11834:SF0">
    <property type="entry name" value="PROTEIN SCALLOPED"/>
    <property type="match status" value="1"/>
</dbReference>
<keyword evidence="3" id="KW-0804">Transcription</keyword>
<reference evidence="7" key="2">
    <citation type="submission" date="2025-09" db="UniProtKB">
        <authorList>
            <consortium name="Ensembl"/>
        </authorList>
    </citation>
    <scope>IDENTIFICATION</scope>
</reference>
<feature type="domain" description="TEA" evidence="6">
    <location>
        <begin position="2"/>
        <end position="26"/>
    </location>
</feature>
<keyword evidence="2" id="KW-0805">Transcription regulation</keyword>
<dbReference type="AlphaFoldDB" id="A0A3B3VMP0"/>
<dbReference type="InterPro" id="IPR050937">
    <property type="entry name" value="TEC1_TEAD_TF"/>
</dbReference>
<evidence type="ECO:0000256" key="5">
    <source>
        <dbReference type="SAM" id="MobiDB-lite"/>
    </source>
</evidence>
<protein>
    <recommendedName>
        <fullName evidence="6">TEA domain-containing protein</fullName>
    </recommendedName>
</protein>
<evidence type="ECO:0000256" key="3">
    <source>
        <dbReference type="ARBA" id="ARBA00023163"/>
    </source>
</evidence>
<evidence type="ECO:0000313" key="8">
    <source>
        <dbReference type="Proteomes" id="UP000261500"/>
    </source>
</evidence>
<evidence type="ECO:0000256" key="2">
    <source>
        <dbReference type="ARBA" id="ARBA00023015"/>
    </source>
</evidence>
<dbReference type="GO" id="GO:0005667">
    <property type="term" value="C:transcription regulator complex"/>
    <property type="evidence" value="ECO:0007669"/>
    <property type="project" value="TreeGrafter"/>
</dbReference>
<dbReference type="GO" id="GO:0000981">
    <property type="term" value="F:DNA-binding transcription factor activity, RNA polymerase II-specific"/>
    <property type="evidence" value="ECO:0007669"/>
    <property type="project" value="TreeGrafter"/>
</dbReference>
<keyword evidence="4" id="KW-0539">Nucleus</keyword>
<dbReference type="GO" id="GO:0005634">
    <property type="term" value="C:nucleus"/>
    <property type="evidence" value="ECO:0007669"/>
    <property type="project" value="UniProtKB-SubCell"/>
</dbReference>
<sequence>SAGRNELIARYIKLRTGKTRTRKQVSFSPSAICCSLLFLNGSQQDCPCLPAPPLGKAEVLPVPGCGCWSFPPSWSNLRTRRLSTSTCLCTSDSPTPATVMPTWSPWTSGRSTTSTPRRKGA</sequence>
<dbReference type="GO" id="GO:0000978">
    <property type="term" value="F:RNA polymerase II cis-regulatory region sequence-specific DNA binding"/>
    <property type="evidence" value="ECO:0007669"/>
    <property type="project" value="TreeGrafter"/>
</dbReference>
<evidence type="ECO:0000313" key="7">
    <source>
        <dbReference type="Ensembl" id="ENSPLAP00000026172.1"/>
    </source>
</evidence>
<dbReference type="PANTHER" id="PTHR11834">
    <property type="entry name" value="TRANSCRIPTIONAL ENHANCER FACTOR TEF RELATED"/>
    <property type="match status" value="1"/>
</dbReference>
<dbReference type="Pfam" id="PF01285">
    <property type="entry name" value="TEA"/>
    <property type="match status" value="1"/>
</dbReference>
<proteinExistence type="predicted"/>
<feature type="region of interest" description="Disordered" evidence="5">
    <location>
        <begin position="100"/>
        <end position="121"/>
    </location>
</feature>
<accession>A0A3B3VMP0</accession>
<dbReference type="GO" id="GO:0048568">
    <property type="term" value="P:embryonic organ development"/>
    <property type="evidence" value="ECO:0007669"/>
    <property type="project" value="TreeGrafter"/>
</dbReference>
<dbReference type="InterPro" id="IPR000818">
    <property type="entry name" value="TEA/ATTS_dom"/>
</dbReference>
<evidence type="ECO:0000256" key="1">
    <source>
        <dbReference type="ARBA" id="ARBA00004123"/>
    </source>
</evidence>
<dbReference type="GeneTree" id="ENSGT00940000182048"/>
<feature type="compositionally biased region" description="Low complexity" evidence="5">
    <location>
        <begin position="101"/>
        <end position="115"/>
    </location>
</feature>
<evidence type="ECO:0000259" key="6">
    <source>
        <dbReference type="Pfam" id="PF01285"/>
    </source>
</evidence>
<dbReference type="Gene3D" id="6.10.20.40">
    <property type="entry name" value="TEA/ATTS domain"/>
    <property type="match status" value="1"/>
</dbReference>
<keyword evidence="8" id="KW-1185">Reference proteome</keyword>
<dbReference type="InterPro" id="IPR038096">
    <property type="entry name" value="TEA/ATTS_sf"/>
</dbReference>
<reference evidence="7" key="1">
    <citation type="submission" date="2025-08" db="UniProtKB">
        <authorList>
            <consortium name="Ensembl"/>
        </authorList>
    </citation>
    <scope>IDENTIFICATION</scope>
</reference>
<organism evidence="7 8">
    <name type="scientific">Poecilia latipinna</name>
    <name type="common">sailfin molly</name>
    <dbReference type="NCBI Taxonomy" id="48699"/>
    <lineage>
        <taxon>Eukaryota</taxon>
        <taxon>Metazoa</taxon>
        <taxon>Chordata</taxon>
        <taxon>Craniata</taxon>
        <taxon>Vertebrata</taxon>
        <taxon>Euteleostomi</taxon>
        <taxon>Actinopterygii</taxon>
        <taxon>Neopterygii</taxon>
        <taxon>Teleostei</taxon>
        <taxon>Neoteleostei</taxon>
        <taxon>Acanthomorphata</taxon>
        <taxon>Ovalentaria</taxon>
        <taxon>Atherinomorphae</taxon>
        <taxon>Cyprinodontiformes</taxon>
        <taxon>Poeciliidae</taxon>
        <taxon>Poeciliinae</taxon>
        <taxon>Poecilia</taxon>
    </lineage>
</organism>